<dbReference type="Pfam" id="PF13445">
    <property type="entry name" value="zf-RING_UBOX"/>
    <property type="match status" value="1"/>
</dbReference>
<reference evidence="11" key="2">
    <citation type="submission" date="2025-08" db="UniProtKB">
        <authorList>
            <consortium name="Ensembl"/>
        </authorList>
    </citation>
    <scope>IDENTIFICATION</scope>
</reference>
<protein>
    <submittedName>
        <fullName evidence="11">Zinc finger protein RFP-like</fullName>
    </submittedName>
</protein>
<keyword evidence="2" id="KW-0479">Metal-binding</keyword>
<dbReference type="Gene3D" id="3.30.40.10">
    <property type="entry name" value="Zinc/RING finger domain, C3HC4 (zinc finger)"/>
    <property type="match status" value="1"/>
</dbReference>
<dbReference type="InterPro" id="IPR013320">
    <property type="entry name" value="ConA-like_dom_sf"/>
</dbReference>
<evidence type="ECO:0000256" key="3">
    <source>
        <dbReference type="ARBA" id="ARBA00022771"/>
    </source>
</evidence>
<reference evidence="11" key="1">
    <citation type="submission" date="2021-04" db="EMBL/GenBank/DDBJ databases">
        <authorList>
            <consortium name="Wellcome Sanger Institute Data Sharing"/>
        </authorList>
    </citation>
    <scope>NUCLEOTIDE SEQUENCE [LARGE SCALE GENOMIC DNA]</scope>
</reference>
<dbReference type="InterPro" id="IPR000315">
    <property type="entry name" value="Znf_B-box"/>
</dbReference>
<dbReference type="SUPFAM" id="SSF49899">
    <property type="entry name" value="Concanavalin A-like lectins/glucanases"/>
    <property type="match status" value="1"/>
</dbReference>
<dbReference type="PANTHER" id="PTHR25465:SF32">
    <property type="entry name" value="BLOODTHIRSTY-RELATED GENE FAMILY, MEMBER 16 ISOFORM X1-RELATED"/>
    <property type="match status" value="1"/>
</dbReference>
<accession>A0A671VIP9</accession>
<evidence type="ECO:0000256" key="7">
    <source>
        <dbReference type="SAM" id="Coils"/>
    </source>
</evidence>
<dbReference type="SMART" id="SM00589">
    <property type="entry name" value="PRY"/>
    <property type="match status" value="1"/>
</dbReference>
<dbReference type="AlphaFoldDB" id="A0A671VIP9"/>
<dbReference type="InterPro" id="IPR058030">
    <property type="entry name" value="TRIM8/14/16/25/29/45/65_CC"/>
</dbReference>
<dbReference type="InterPro" id="IPR013083">
    <property type="entry name" value="Znf_RING/FYVE/PHD"/>
</dbReference>
<evidence type="ECO:0000259" key="9">
    <source>
        <dbReference type="PROSITE" id="PS50119"/>
    </source>
</evidence>
<dbReference type="GO" id="GO:0045087">
    <property type="term" value="P:innate immune response"/>
    <property type="evidence" value="ECO:0007669"/>
    <property type="project" value="UniProtKB-KW"/>
</dbReference>
<dbReference type="InterPro" id="IPR003877">
    <property type="entry name" value="SPRY_dom"/>
</dbReference>
<dbReference type="Gene3D" id="2.60.120.920">
    <property type="match status" value="1"/>
</dbReference>
<dbReference type="Pfam" id="PF00643">
    <property type="entry name" value="zf-B_box"/>
    <property type="match status" value="1"/>
</dbReference>
<dbReference type="FunFam" id="2.60.120.920:FF:000004">
    <property type="entry name" value="Butyrophilin subfamily 1 member A1"/>
    <property type="match status" value="1"/>
</dbReference>
<evidence type="ECO:0000256" key="2">
    <source>
        <dbReference type="ARBA" id="ARBA00022723"/>
    </source>
</evidence>
<dbReference type="Ensembl" id="ENSSAUT00010025883.1">
    <property type="protein sequence ID" value="ENSSAUP00010024506.1"/>
    <property type="gene ID" value="ENSSAUG00010010726.1"/>
</dbReference>
<dbReference type="GeneID" id="115587331"/>
<evidence type="ECO:0000313" key="12">
    <source>
        <dbReference type="Proteomes" id="UP000472265"/>
    </source>
</evidence>
<evidence type="ECO:0000313" key="11">
    <source>
        <dbReference type="Ensembl" id="ENSSAUP00010024506.1"/>
    </source>
</evidence>
<dbReference type="InterPro" id="IPR051051">
    <property type="entry name" value="E3_ubiq-ligase_TRIM/RNF"/>
</dbReference>
<dbReference type="Pfam" id="PF13765">
    <property type="entry name" value="PRY"/>
    <property type="match status" value="1"/>
</dbReference>
<dbReference type="Pfam" id="PF25600">
    <property type="entry name" value="TRIM_CC"/>
    <property type="match status" value="1"/>
</dbReference>
<dbReference type="OrthoDB" id="6270329at2759"/>
<dbReference type="GO" id="GO:0008270">
    <property type="term" value="F:zinc ion binding"/>
    <property type="evidence" value="ECO:0007669"/>
    <property type="project" value="UniProtKB-KW"/>
</dbReference>
<dbReference type="InterPro" id="IPR003879">
    <property type="entry name" value="Butyrophylin_SPRY"/>
</dbReference>
<name>A0A671VIP9_SPAAU</name>
<sequence length="547" mass="61713">MSAASCLLTEDQFLCSICLDVFTDPVTIPCGHNFCKTCITEHWRVNVPCQCPNCKEVFYTRPKLQVNTFISEMAAQFRQSAQQKASSSSSEQQVSKPGEVTCDVCTGTKLKALKSCLVCLASYCETHLEPHLSAKQLKRHQLIDAVENLEDRMCTKHDKLLELFCKTDQMCVCMLCTVLDHKTHDVVPLKEGYEGKKAELGKTDAEIQQMIQKRRLKIEEMKRSVELSKKDADREIAAGVQVFSALKESVERSQAELIDTIKEKQRQTEKQAEGFIKELEQETSELEKRSSEVEQLSQSEDHLHLLQIFPSLNAAPPTKDWTGVSIHPPSYEGTVVRAVNQLEETLSKQTKKLFEAELKRVQQYAVDVTLDPDTAQHKLILSDDGKQVKHGDVKKNLPDNPERFDTCACVLAKQSFSSGRFYHEVQVKEKTEWDLGVARESINRKGQITASPQNGYWTIWLRNNNEYKALADPRVSLSLKCRPEKVGVFVDYEEGLVSFFDVDAAALIYSFTGCCFTQKLYPLFGPSPNDCGKNSAPLIISPVNHTE</sequence>
<proteinExistence type="predicted"/>
<dbReference type="CDD" id="cd13733">
    <property type="entry name" value="SPRY_PRY_C-I_1"/>
    <property type="match status" value="1"/>
</dbReference>
<dbReference type="OMA" id="SPKNRTQ"/>
<gene>
    <name evidence="11" type="primary">LOC115587331</name>
</gene>
<keyword evidence="12" id="KW-1185">Reference proteome</keyword>
<dbReference type="InterPro" id="IPR001870">
    <property type="entry name" value="B30.2/SPRY"/>
</dbReference>
<organism evidence="11 12">
    <name type="scientific">Sparus aurata</name>
    <name type="common">Gilthead sea bream</name>
    <dbReference type="NCBI Taxonomy" id="8175"/>
    <lineage>
        <taxon>Eukaryota</taxon>
        <taxon>Metazoa</taxon>
        <taxon>Chordata</taxon>
        <taxon>Craniata</taxon>
        <taxon>Vertebrata</taxon>
        <taxon>Euteleostomi</taxon>
        <taxon>Actinopterygii</taxon>
        <taxon>Neopterygii</taxon>
        <taxon>Teleostei</taxon>
        <taxon>Neoteleostei</taxon>
        <taxon>Acanthomorphata</taxon>
        <taxon>Eupercaria</taxon>
        <taxon>Spariformes</taxon>
        <taxon>Sparidae</taxon>
        <taxon>Sparus</taxon>
    </lineage>
</organism>
<keyword evidence="7" id="KW-0175">Coiled coil</keyword>
<evidence type="ECO:0000256" key="5">
    <source>
        <dbReference type="ARBA" id="ARBA00022859"/>
    </source>
</evidence>
<evidence type="ECO:0000259" key="10">
    <source>
        <dbReference type="PROSITE" id="PS50188"/>
    </source>
</evidence>
<dbReference type="InterPro" id="IPR017907">
    <property type="entry name" value="Znf_RING_CS"/>
</dbReference>
<dbReference type="SMART" id="SM00449">
    <property type="entry name" value="SPRY"/>
    <property type="match status" value="1"/>
</dbReference>
<dbReference type="RefSeq" id="XP_030283014.1">
    <property type="nucleotide sequence ID" value="XM_030427154.1"/>
</dbReference>
<keyword evidence="5" id="KW-0391">Immunity</keyword>
<dbReference type="SUPFAM" id="SSF57845">
    <property type="entry name" value="B-box zinc-binding domain"/>
    <property type="match status" value="1"/>
</dbReference>
<dbReference type="PRINTS" id="PR01407">
    <property type="entry name" value="BUTYPHLNCDUF"/>
</dbReference>
<dbReference type="GeneTree" id="ENSGT01040000240400"/>
<feature type="coiled-coil region" evidence="7">
    <location>
        <begin position="247"/>
        <end position="299"/>
    </location>
</feature>
<dbReference type="PROSITE" id="PS50188">
    <property type="entry name" value="B302_SPRY"/>
    <property type="match status" value="1"/>
</dbReference>
<dbReference type="InParanoid" id="A0A671VIP9"/>
<dbReference type="SUPFAM" id="SSF57850">
    <property type="entry name" value="RING/U-box"/>
    <property type="match status" value="1"/>
</dbReference>
<dbReference type="Gene3D" id="4.10.830.40">
    <property type="match status" value="1"/>
</dbReference>
<dbReference type="SMART" id="SM00184">
    <property type="entry name" value="RING"/>
    <property type="match status" value="1"/>
</dbReference>
<dbReference type="Proteomes" id="UP000472265">
    <property type="component" value="Chromosome 8"/>
</dbReference>
<dbReference type="InterPro" id="IPR001841">
    <property type="entry name" value="Znf_RING"/>
</dbReference>
<dbReference type="GO" id="GO:0005737">
    <property type="term" value="C:cytoplasm"/>
    <property type="evidence" value="ECO:0007669"/>
    <property type="project" value="UniProtKB-ARBA"/>
</dbReference>
<dbReference type="InterPro" id="IPR027370">
    <property type="entry name" value="Znf-RING_euk"/>
</dbReference>
<dbReference type="PANTHER" id="PTHR25465">
    <property type="entry name" value="B-BOX DOMAIN CONTAINING"/>
    <property type="match status" value="1"/>
</dbReference>
<dbReference type="PROSITE" id="PS50119">
    <property type="entry name" value="ZF_BBOX"/>
    <property type="match status" value="1"/>
</dbReference>
<feature type="domain" description="RING-type" evidence="8">
    <location>
        <begin position="15"/>
        <end position="55"/>
    </location>
</feature>
<keyword evidence="3 6" id="KW-0863">Zinc-finger</keyword>
<dbReference type="SMART" id="SM00336">
    <property type="entry name" value="BBOX"/>
    <property type="match status" value="1"/>
</dbReference>
<dbReference type="FunCoup" id="A0A671VIP9">
    <property type="interactions" value="673"/>
</dbReference>
<dbReference type="Gene3D" id="3.30.160.60">
    <property type="entry name" value="Classic Zinc Finger"/>
    <property type="match status" value="1"/>
</dbReference>
<dbReference type="InterPro" id="IPR043136">
    <property type="entry name" value="B30.2/SPRY_sf"/>
</dbReference>
<evidence type="ECO:0000256" key="4">
    <source>
        <dbReference type="ARBA" id="ARBA00022833"/>
    </source>
</evidence>
<dbReference type="CDD" id="cd19769">
    <property type="entry name" value="Bbox2_TRIM16-like"/>
    <property type="match status" value="1"/>
</dbReference>
<feature type="domain" description="B30.2/SPRY" evidence="10">
    <location>
        <begin position="348"/>
        <end position="543"/>
    </location>
</feature>
<dbReference type="Pfam" id="PF00622">
    <property type="entry name" value="SPRY"/>
    <property type="match status" value="1"/>
</dbReference>
<evidence type="ECO:0000259" key="8">
    <source>
        <dbReference type="PROSITE" id="PS50089"/>
    </source>
</evidence>
<evidence type="ECO:0000256" key="6">
    <source>
        <dbReference type="PROSITE-ProRule" id="PRU00024"/>
    </source>
</evidence>
<keyword evidence="4" id="KW-0862">Zinc</keyword>
<dbReference type="InterPro" id="IPR006574">
    <property type="entry name" value="PRY"/>
</dbReference>
<keyword evidence="1" id="KW-0399">Innate immunity</keyword>
<reference evidence="11" key="3">
    <citation type="submission" date="2025-09" db="UniProtKB">
        <authorList>
            <consortium name="Ensembl"/>
        </authorList>
    </citation>
    <scope>IDENTIFICATION</scope>
</reference>
<dbReference type="PROSITE" id="PS00518">
    <property type="entry name" value="ZF_RING_1"/>
    <property type="match status" value="1"/>
</dbReference>
<evidence type="ECO:0000256" key="1">
    <source>
        <dbReference type="ARBA" id="ARBA00022588"/>
    </source>
</evidence>
<dbReference type="PROSITE" id="PS50089">
    <property type="entry name" value="ZF_RING_2"/>
    <property type="match status" value="1"/>
</dbReference>
<feature type="domain" description="B box-type" evidence="9">
    <location>
        <begin position="149"/>
        <end position="189"/>
    </location>
</feature>